<dbReference type="PRINTS" id="PR00458">
    <property type="entry name" value="PEROXIDASE"/>
</dbReference>
<dbReference type="STRING" id="3708.A0A078HWX1"/>
<dbReference type="GO" id="GO:0004601">
    <property type="term" value="F:peroxidase activity"/>
    <property type="evidence" value="ECO:0000318"/>
    <property type="project" value="GO_Central"/>
</dbReference>
<dbReference type="Gene3D" id="1.10.520.10">
    <property type="match status" value="1"/>
</dbReference>
<evidence type="ECO:0000256" key="15">
    <source>
        <dbReference type="PIRSR" id="PIRSR600823-5"/>
    </source>
</evidence>
<name>A0A078HWX1_BRANA</name>
<accession>A0A078HWX1</accession>
<evidence type="ECO:0000256" key="2">
    <source>
        <dbReference type="ARBA" id="ARBA00002322"/>
    </source>
</evidence>
<evidence type="ECO:0000256" key="9">
    <source>
        <dbReference type="ARBA" id="ARBA00023004"/>
    </source>
</evidence>
<dbReference type="GO" id="GO:0006979">
    <property type="term" value="P:response to oxidative stress"/>
    <property type="evidence" value="ECO:0007669"/>
    <property type="project" value="InterPro"/>
</dbReference>
<keyword evidence="16" id="KW-0732">Signal</keyword>
<evidence type="ECO:0000313" key="19">
    <source>
        <dbReference type="Proteomes" id="UP000028999"/>
    </source>
</evidence>
<keyword evidence="9 13" id="KW-0408">Iron</keyword>
<dbReference type="Gene3D" id="1.10.420.10">
    <property type="entry name" value="Peroxidase, domain 2"/>
    <property type="match status" value="1"/>
</dbReference>
<evidence type="ECO:0000256" key="4">
    <source>
        <dbReference type="ARBA" id="ARBA00012313"/>
    </source>
</evidence>
<feature type="binding site" evidence="13">
    <location>
        <position position="255"/>
    </location>
    <ligand>
        <name>Ca(2+)</name>
        <dbReference type="ChEBI" id="CHEBI:29108"/>
        <label>2</label>
    </ligand>
</feature>
<evidence type="ECO:0000256" key="13">
    <source>
        <dbReference type="PIRSR" id="PIRSR600823-3"/>
    </source>
</evidence>
<dbReference type="InterPro" id="IPR000823">
    <property type="entry name" value="Peroxidase_pln"/>
</dbReference>
<evidence type="ECO:0000313" key="18">
    <source>
        <dbReference type="EMBL" id="CDY42312.1"/>
    </source>
</evidence>
<feature type="binding site" evidence="13">
    <location>
        <position position="195"/>
    </location>
    <ligand>
        <name>Ca(2+)</name>
        <dbReference type="ChEBI" id="CHEBI:29108"/>
        <label>2</label>
    </ligand>
</feature>
<feature type="binding site" description="axial binding residue" evidence="13">
    <location>
        <position position="194"/>
    </location>
    <ligand>
        <name>heme b</name>
        <dbReference type="ChEBI" id="CHEBI:60344"/>
    </ligand>
    <ligandPart>
        <name>Fe</name>
        <dbReference type="ChEBI" id="CHEBI:18248"/>
    </ligandPart>
</feature>
<keyword evidence="10 15" id="KW-1015">Disulfide bond</keyword>
<keyword evidence="5" id="KW-0575">Peroxidase</keyword>
<dbReference type="FunFam" id="1.10.420.10:FF:000001">
    <property type="entry name" value="Peroxidase"/>
    <property type="match status" value="1"/>
</dbReference>
<dbReference type="Pfam" id="PF00141">
    <property type="entry name" value="peroxidase"/>
    <property type="match status" value="1"/>
</dbReference>
<feature type="binding site" evidence="13">
    <location>
        <position position="71"/>
    </location>
    <ligand>
        <name>Ca(2+)</name>
        <dbReference type="ChEBI" id="CHEBI:29108"/>
        <label>1</label>
    </ligand>
</feature>
<feature type="disulfide bond" evidence="15">
    <location>
        <begin position="34"/>
        <end position="116"/>
    </location>
</feature>
<evidence type="ECO:0000256" key="3">
    <source>
        <dbReference type="ARBA" id="ARBA00006873"/>
    </source>
</evidence>
<evidence type="ECO:0000256" key="1">
    <source>
        <dbReference type="ARBA" id="ARBA00000189"/>
    </source>
</evidence>
<feature type="binding site" evidence="13">
    <location>
        <position position="69"/>
    </location>
    <ligand>
        <name>Ca(2+)</name>
        <dbReference type="ChEBI" id="CHEBI:29108"/>
        <label>1</label>
    </ligand>
</feature>
<dbReference type="CDD" id="cd00693">
    <property type="entry name" value="secretory_peroxidase"/>
    <property type="match status" value="1"/>
</dbReference>
<keyword evidence="6" id="KW-0349">Heme</keyword>
<dbReference type="PANTHER" id="PTHR31388">
    <property type="entry name" value="PEROXIDASE 72-RELATED"/>
    <property type="match status" value="1"/>
</dbReference>
<reference evidence="18 19" key="1">
    <citation type="journal article" date="2014" name="Science">
        <title>Plant genetics. Early allopolyploid evolution in the post-Neolithic Brassica napus oilseed genome.</title>
        <authorList>
            <person name="Chalhoub B."/>
            <person name="Denoeud F."/>
            <person name="Liu S."/>
            <person name="Parkin I.A."/>
            <person name="Tang H."/>
            <person name="Wang X."/>
            <person name="Chiquet J."/>
            <person name="Belcram H."/>
            <person name="Tong C."/>
            <person name="Samans B."/>
            <person name="Correa M."/>
            <person name="Da Silva C."/>
            <person name="Just J."/>
            <person name="Falentin C."/>
            <person name="Koh C.S."/>
            <person name="Le Clainche I."/>
            <person name="Bernard M."/>
            <person name="Bento P."/>
            <person name="Noel B."/>
            <person name="Labadie K."/>
            <person name="Alberti A."/>
            <person name="Charles M."/>
            <person name="Arnaud D."/>
            <person name="Guo H."/>
            <person name="Daviaud C."/>
            <person name="Alamery S."/>
            <person name="Jabbari K."/>
            <person name="Zhao M."/>
            <person name="Edger P.P."/>
            <person name="Chelaifa H."/>
            <person name="Tack D."/>
            <person name="Lassalle G."/>
            <person name="Mestiri I."/>
            <person name="Schnel N."/>
            <person name="Le Paslier M.C."/>
            <person name="Fan G."/>
            <person name="Renault V."/>
            <person name="Bayer P.E."/>
            <person name="Golicz A.A."/>
            <person name="Manoli S."/>
            <person name="Lee T.H."/>
            <person name="Thi V.H."/>
            <person name="Chalabi S."/>
            <person name="Hu Q."/>
            <person name="Fan C."/>
            <person name="Tollenaere R."/>
            <person name="Lu Y."/>
            <person name="Battail C."/>
            <person name="Shen J."/>
            <person name="Sidebottom C.H."/>
            <person name="Wang X."/>
            <person name="Canaguier A."/>
            <person name="Chauveau A."/>
            <person name="Berard A."/>
            <person name="Deniot G."/>
            <person name="Guan M."/>
            <person name="Liu Z."/>
            <person name="Sun F."/>
            <person name="Lim Y.P."/>
            <person name="Lyons E."/>
            <person name="Town C.D."/>
            <person name="Bancroft I."/>
            <person name="Wang X."/>
            <person name="Meng J."/>
            <person name="Ma J."/>
            <person name="Pires J.C."/>
            <person name="King G.J."/>
            <person name="Brunel D."/>
            <person name="Delourme R."/>
            <person name="Renard M."/>
            <person name="Aury J.M."/>
            <person name="Adams K.L."/>
            <person name="Batley J."/>
            <person name="Snowdon R.J."/>
            <person name="Tost J."/>
            <person name="Edwards D."/>
            <person name="Zhou Y."/>
            <person name="Hua W."/>
            <person name="Sharpe A.G."/>
            <person name="Paterson A.H."/>
            <person name="Guan C."/>
            <person name="Wincker P."/>
        </authorList>
    </citation>
    <scope>NUCLEOTIDE SEQUENCE [LARGE SCALE GENOMIC DNA]</scope>
    <source>
        <strain evidence="19">cv. Darmor-bzh</strain>
    </source>
</reference>
<dbReference type="PRINTS" id="PR00461">
    <property type="entry name" value="PLPEROXIDASE"/>
</dbReference>
<evidence type="ECO:0000256" key="10">
    <source>
        <dbReference type="ARBA" id="ARBA00023157"/>
    </source>
</evidence>
<proteinExistence type="inferred from homology"/>
<dbReference type="AlphaFoldDB" id="A0A078HWX1"/>
<dbReference type="PROSITE" id="PS00435">
    <property type="entry name" value="PEROXIDASE_1"/>
    <property type="match status" value="1"/>
</dbReference>
<feature type="disulfide bond" evidence="15">
    <location>
        <begin position="201"/>
        <end position="234"/>
    </location>
</feature>
<feature type="binding site" evidence="13">
    <location>
        <position position="66"/>
    </location>
    <ligand>
        <name>Ca(2+)</name>
        <dbReference type="ChEBI" id="CHEBI:29108"/>
        <label>1</label>
    </ligand>
</feature>
<keyword evidence="8" id="KW-0560">Oxidoreductase</keyword>
<feature type="binding site" evidence="13">
    <location>
        <position position="247"/>
    </location>
    <ligand>
        <name>Ca(2+)</name>
        <dbReference type="ChEBI" id="CHEBI:29108"/>
        <label>2</label>
    </ligand>
</feature>
<feature type="binding site" evidence="13">
    <location>
        <position position="73"/>
    </location>
    <ligand>
        <name>Ca(2+)</name>
        <dbReference type="ChEBI" id="CHEBI:29108"/>
        <label>1</label>
    </ligand>
</feature>
<comment type="cofactor">
    <cofactor evidence="13">
        <name>Ca(2+)</name>
        <dbReference type="ChEBI" id="CHEBI:29108"/>
    </cofactor>
    <text evidence="13">Binds 2 calcium ions per subunit.</text>
</comment>
<dbReference type="OMA" id="TCPRLAN"/>
<dbReference type="InterPro" id="IPR019794">
    <property type="entry name" value="Peroxidases_AS"/>
</dbReference>
<dbReference type="PROSITE" id="PS50873">
    <property type="entry name" value="PEROXIDASE_4"/>
    <property type="match status" value="1"/>
</dbReference>
<dbReference type="PANTHER" id="PTHR31388:SF199">
    <property type="entry name" value="PEROXIDASE"/>
    <property type="match status" value="1"/>
</dbReference>
<dbReference type="EC" id="1.11.1.7" evidence="4"/>
<feature type="binding site" evidence="13">
    <location>
        <position position="75"/>
    </location>
    <ligand>
        <name>Ca(2+)</name>
        <dbReference type="ChEBI" id="CHEBI:29108"/>
        <label>1</label>
    </ligand>
</feature>
<dbReference type="GO" id="GO:0020037">
    <property type="term" value="F:heme binding"/>
    <property type="evidence" value="ECO:0007669"/>
    <property type="project" value="InterPro"/>
</dbReference>
<feature type="signal peptide" evidence="16">
    <location>
        <begin position="1"/>
        <end position="21"/>
    </location>
</feature>
<comment type="catalytic activity">
    <reaction evidence="1">
        <text>2 a phenolic donor + H2O2 = 2 a phenolic radical donor + 2 H2O</text>
        <dbReference type="Rhea" id="RHEA:56136"/>
        <dbReference type="ChEBI" id="CHEBI:15377"/>
        <dbReference type="ChEBI" id="CHEBI:16240"/>
        <dbReference type="ChEBI" id="CHEBI:139520"/>
        <dbReference type="ChEBI" id="CHEBI:139521"/>
        <dbReference type="EC" id="1.11.1.7"/>
    </reaction>
</comment>
<dbReference type="EMBL" id="LK032520">
    <property type="protein sequence ID" value="CDY42312.1"/>
    <property type="molecule type" value="Genomic_DNA"/>
</dbReference>
<dbReference type="InterPro" id="IPR002016">
    <property type="entry name" value="Haem_peroxidase"/>
</dbReference>
<dbReference type="Gramene" id="CDY42312">
    <property type="protein sequence ID" value="CDY42312"/>
    <property type="gene ID" value="GSBRNA2T00074552001"/>
</dbReference>
<gene>
    <name evidence="18" type="primary">BnaC02g09180D</name>
    <name evidence="18" type="ORF">GSBRNA2T00074552001</name>
</gene>
<dbReference type="GO" id="GO:0046872">
    <property type="term" value="F:metal ion binding"/>
    <property type="evidence" value="ECO:0007669"/>
    <property type="project" value="UniProtKB-KW"/>
</dbReference>
<dbReference type="InterPro" id="IPR033905">
    <property type="entry name" value="Secretory_peroxidase"/>
</dbReference>
<feature type="binding site" evidence="13">
    <location>
        <position position="89"/>
    </location>
    <ligand>
        <name>Ca(2+)</name>
        <dbReference type="ChEBI" id="CHEBI:29108"/>
        <label>1</label>
    </ligand>
</feature>
<keyword evidence="13" id="KW-0106">Calcium</keyword>
<evidence type="ECO:0000256" key="7">
    <source>
        <dbReference type="ARBA" id="ARBA00022723"/>
    </source>
</evidence>
<dbReference type="SUPFAM" id="SSF48113">
    <property type="entry name" value="Heme-dependent peroxidases"/>
    <property type="match status" value="1"/>
</dbReference>
<feature type="domain" description="Plant heme peroxidase family profile" evidence="17">
    <location>
        <begin position="24"/>
        <end position="262"/>
    </location>
</feature>
<dbReference type="GO" id="GO:0140825">
    <property type="term" value="F:lactoperoxidase activity"/>
    <property type="evidence" value="ECO:0007669"/>
    <property type="project" value="UniProtKB-EC"/>
</dbReference>
<comment type="cofactor">
    <cofactor evidence="13">
        <name>heme b</name>
        <dbReference type="ChEBI" id="CHEBI:60344"/>
    </cofactor>
    <text evidence="13">Binds 1 heme b (iron(II)-protoporphyrin IX) group per subunit.</text>
</comment>
<comment type="similarity">
    <text evidence="3">Belongs to the peroxidase family. Ascorbate peroxidase subfamily.</text>
</comment>
<feature type="binding site" evidence="12">
    <location>
        <position position="164"/>
    </location>
    <ligand>
        <name>substrate</name>
    </ligand>
</feature>
<keyword evidence="7 13" id="KW-0479">Metal-binding</keyword>
<dbReference type="InterPro" id="IPR019793">
    <property type="entry name" value="Peroxidases_heam-ligand_BS"/>
</dbReference>
<organism evidence="18 19">
    <name type="scientific">Brassica napus</name>
    <name type="common">Rape</name>
    <dbReference type="NCBI Taxonomy" id="3708"/>
    <lineage>
        <taxon>Eukaryota</taxon>
        <taxon>Viridiplantae</taxon>
        <taxon>Streptophyta</taxon>
        <taxon>Embryophyta</taxon>
        <taxon>Tracheophyta</taxon>
        <taxon>Spermatophyta</taxon>
        <taxon>Magnoliopsida</taxon>
        <taxon>eudicotyledons</taxon>
        <taxon>Gunneridae</taxon>
        <taxon>Pentapetalae</taxon>
        <taxon>rosids</taxon>
        <taxon>malvids</taxon>
        <taxon>Brassicales</taxon>
        <taxon>Brassicaceae</taxon>
        <taxon>Brassiceae</taxon>
        <taxon>Brassica</taxon>
    </lineage>
</organism>
<dbReference type="InterPro" id="IPR010255">
    <property type="entry name" value="Haem_peroxidase_sf"/>
</dbReference>
<evidence type="ECO:0000256" key="6">
    <source>
        <dbReference type="ARBA" id="ARBA00022617"/>
    </source>
</evidence>
<dbReference type="Proteomes" id="UP000028999">
    <property type="component" value="Unassembled WGS sequence"/>
</dbReference>
<protein>
    <recommendedName>
        <fullName evidence="4">peroxidase</fullName>
        <ecNumber evidence="4">1.11.1.7</ecNumber>
    </recommendedName>
</protein>
<evidence type="ECO:0000256" key="5">
    <source>
        <dbReference type="ARBA" id="ARBA00022559"/>
    </source>
</evidence>
<evidence type="ECO:0000256" key="14">
    <source>
        <dbReference type="PIRSR" id="PIRSR600823-4"/>
    </source>
</evidence>
<feature type="site" description="Transition state stabilizer" evidence="14">
    <location>
        <position position="61"/>
    </location>
</feature>
<feature type="disulfide bond" evidence="15">
    <location>
        <begin position="67"/>
        <end position="72"/>
    </location>
</feature>
<dbReference type="GO" id="GO:0009505">
    <property type="term" value="C:plant-type cell wall"/>
    <property type="evidence" value="ECO:0000318"/>
    <property type="project" value="GO_Central"/>
</dbReference>
<evidence type="ECO:0000256" key="8">
    <source>
        <dbReference type="ARBA" id="ARBA00023002"/>
    </source>
</evidence>
<evidence type="ECO:0000256" key="11">
    <source>
        <dbReference type="PIRSR" id="PIRSR600823-1"/>
    </source>
</evidence>
<feature type="active site" description="Proton acceptor" evidence="11">
    <location>
        <position position="65"/>
    </location>
</feature>
<evidence type="ECO:0000256" key="12">
    <source>
        <dbReference type="PIRSR" id="PIRSR600823-2"/>
    </source>
</evidence>
<dbReference type="GO" id="GO:0042744">
    <property type="term" value="P:hydrogen peroxide catabolic process"/>
    <property type="evidence" value="ECO:0007669"/>
    <property type="project" value="InterPro"/>
</dbReference>
<feature type="chain" id="PRO_5001737632" description="peroxidase" evidence="16">
    <location>
        <begin position="22"/>
        <end position="262"/>
    </location>
</feature>
<dbReference type="PROSITE" id="PS00436">
    <property type="entry name" value="PEROXIDASE_2"/>
    <property type="match status" value="1"/>
</dbReference>
<comment type="function">
    <text evidence="2">Removal of H(2)O(2), oxidation of toxic reductants, biosynthesis and degradation of lignin, suberization, auxin catabolism, response to environmental stresses such as wounding, pathogen attack and oxidative stress. These functions might be dependent on each isozyme/isoform in each plant tissue.</text>
</comment>
<sequence length="262" mass="27812">MGLSNIIPLLLLSILMFGVLGNAQLTSDFYSTTCPNVTVIARSLLEQASRSDVRLTAQVMRLHFHDCFVNGCDGSVLLDAALADGVEGEKEAFQNAGSLGGFEVIDEIKTALENVCPGVVSCADILAITAEISVSLAGGPSWDVLLGRRDGRTANRDDAVAALPLGPDSLDILTTKFSEHNLDTTDLVALSGAHTFGRVQCAAITNRVNNFDGINGQSDPSVEPAFLQTLRRQCPRGGSPTALVNLDPTSPDSFDNDYFKNL</sequence>
<keyword evidence="19" id="KW-1185">Reference proteome</keyword>
<evidence type="ECO:0000256" key="16">
    <source>
        <dbReference type="SAM" id="SignalP"/>
    </source>
</evidence>
<dbReference type="PaxDb" id="3708-A0A078HWX1"/>
<evidence type="ECO:0000259" key="17">
    <source>
        <dbReference type="PROSITE" id="PS50873"/>
    </source>
</evidence>